<reference evidence="1" key="1">
    <citation type="submission" date="2025-08" db="UniProtKB">
        <authorList>
            <consortium name="Ensembl"/>
        </authorList>
    </citation>
    <scope>IDENTIFICATION</scope>
</reference>
<proteinExistence type="predicted"/>
<dbReference type="Ensembl" id="ENSSGRT00000033671.1">
    <property type="protein sequence ID" value="ENSSGRP00000031371.1"/>
    <property type="gene ID" value="ENSSGRG00000017623.1"/>
</dbReference>
<dbReference type="InParanoid" id="A0A672LYZ8"/>
<protein>
    <submittedName>
        <fullName evidence="1">Uncharacterized protein</fullName>
    </submittedName>
</protein>
<name>A0A672LYZ8_SINGR</name>
<keyword evidence="2" id="KW-1185">Reference proteome</keyword>
<organism evidence="1 2">
    <name type="scientific">Sinocyclocheilus grahami</name>
    <name type="common">Dianchi golden-line fish</name>
    <name type="synonym">Barbus grahami</name>
    <dbReference type="NCBI Taxonomy" id="75366"/>
    <lineage>
        <taxon>Eukaryota</taxon>
        <taxon>Metazoa</taxon>
        <taxon>Chordata</taxon>
        <taxon>Craniata</taxon>
        <taxon>Vertebrata</taxon>
        <taxon>Euteleostomi</taxon>
        <taxon>Actinopterygii</taxon>
        <taxon>Neopterygii</taxon>
        <taxon>Teleostei</taxon>
        <taxon>Ostariophysi</taxon>
        <taxon>Cypriniformes</taxon>
        <taxon>Cyprinidae</taxon>
        <taxon>Cyprininae</taxon>
        <taxon>Sinocyclocheilus</taxon>
    </lineage>
</organism>
<sequence length="68" mass="7673">MSNVFLKSRSLWPCPLHVSHTLYSFVDRVFIGEQCIGGGSDVDGLWFRAPRLQRLFYSVGGGRILESI</sequence>
<dbReference type="AlphaFoldDB" id="A0A672LYZ8"/>
<reference evidence="1" key="2">
    <citation type="submission" date="2025-09" db="UniProtKB">
        <authorList>
            <consortium name="Ensembl"/>
        </authorList>
    </citation>
    <scope>IDENTIFICATION</scope>
</reference>
<evidence type="ECO:0000313" key="2">
    <source>
        <dbReference type="Proteomes" id="UP000472262"/>
    </source>
</evidence>
<accession>A0A672LYZ8</accession>
<dbReference type="Proteomes" id="UP000472262">
    <property type="component" value="Unassembled WGS sequence"/>
</dbReference>
<evidence type="ECO:0000313" key="1">
    <source>
        <dbReference type="Ensembl" id="ENSSGRP00000031371.1"/>
    </source>
</evidence>